<keyword evidence="16" id="KW-0449">Lipoprotein</keyword>
<dbReference type="CDD" id="cd16489">
    <property type="entry name" value="mRING-CH-C4HC2H_ZNRF"/>
    <property type="match status" value="1"/>
</dbReference>
<dbReference type="InterPro" id="IPR017455">
    <property type="entry name" value="Znf_FYVE-rel"/>
</dbReference>
<evidence type="ECO:0000256" key="7">
    <source>
        <dbReference type="ARBA" id="ARBA00022679"/>
    </source>
</evidence>
<dbReference type="RefSeq" id="XP_016239244.1">
    <property type="nucleotide sequence ID" value="XM_016377674.1"/>
</dbReference>
<dbReference type="GO" id="GO:0005768">
    <property type="term" value="C:endosome"/>
    <property type="evidence" value="ECO:0007669"/>
    <property type="project" value="UniProtKB-SubCell"/>
</dbReference>
<dbReference type="Proteomes" id="UP000053328">
    <property type="component" value="Unassembled WGS sequence"/>
</dbReference>
<evidence type="ECO:0000256" key="11">
    <source>
        <dbReference type="ARBA" id="ARBA00022771"/>
    </source>
</evidence>
<dbReference type="GeneID" id="27330401"/>
<keyword evidence="22" id="KW-1185">Reference proteome</keyword>
<feature type="compositionally biased region" description="Polar residues" evidence="18">
    <location>
        <begin position="363"/>
        <end position="382"/>
    </location>
</feature>
<evidence type="ECO:0000256" key="15">
    <source>
        <dbReference type="ARBA" id="ARBA00023228"/>
    </source>
</evidence>
<feature type="compositionally biased region" description="Low complexity" evidence="18">
    <location>
        <begin position="1"/>
        <end position="11"/>
    </location>
</feature>
<dbReference type="GO" id="GO:0016020">
    <property type="term" value="C:membrane"/>
    <property type="evidence" value="ECO:0007669"/>
    <property type="project" value="UniProtKB-SubCell"/>
</dbReference>
<sequence length="579" mass="63717">MSSSDSIISSSNRGSNLATATLSDASSRSHGINDNPRPTFPSALDSSPVPNPLIRSGSGQSNQMSIAALIDPPLPGPTNDQITEERRRSIIARDRKRRLTTTVEDGRRRTNSGSYYDRRTAHDAYRMDGPSTQMRNHTVAANPAPEVIDLTETTPSPSQASALYRHGETRMNPTSSASSGRYVVPRWQPDSEVNECPICKRPFSWMFRRHHCRKCGRVVCNDCSPHRITIPRQFIVHPPGPDTVPPLGQGARSRHDPIDLTADGNDDDPFDNPASPNPYLALDGGEKVRLCNPCVPDPQPDPFPHYPVLENEPSRRESPWSHTLGHARASSHPQGLGNRPPIPARNDSLRNPMRYDGSGPLPNRSSWTGPHPSLTSPSQYSLSALVGEAASPAPSRDRFASERRPSYGNSHSHSRQPRDEWVGGLSRSTYVPPRAPYETTATRFPVTLPSIVDGPSRPRLDERDICPICQRALPPKEPDGTETAREEHIMSCIVARDPSARYEGAGGPSQARIYVLPFTATEKDCVGEDGGPQECSICMIEYDVGDELARLECLCKFHKSCIIEWLGRKAECPVHKLIA</sequence>
<keyword evidence="12" id="KW-0833">Ubl conjugation pathway</keyword>
<evidence type="ECO:0000256" key="16">
    <source>
        <dbReference type="ARBA" id="ARBA00023288"/>
    </source>
</evidence>
<dbReference type="EMBL" id="KN847493">
    <property type="protein sequence ID" value="KIW19028.1"/>
    <property type="molecule type" value="Genomic_DNA"/>
</dbReference>
<feature type="region of interest" description="Disordered" evidence="18">
    <location>
        <begin position="302"/>
        <end position="427"/>
    </location>
</feature>
<comment type="pathway">
    <text evidence="5">Protein modification; protein ubiquitination.</text>
</comment>
<dbReference type="SUPFAM" id="SSF57850">
    <property type="entry name" value="RING/U-box"/>
    <property type="match status" value="1"/>
</dbReference>
<dbReference type="PROSITE" id="PS50178">
    <property type="entry name" value="ZF_FYVE"/>
    <property type="match status" value="1"/>
</dbReference>
<dbReference type="InterPro" id="IPR051878">
    <property type="entry name" value="ZNRF_ubiq-protein_ligase"/>
</dbReference>
<evidence type="ECO:0000256" key="4">
    <source>
        <dbReference type="ARBA" id="ARBA00004371"/>
    </source>
</evidence>
<dbReference type="STRING" id="91928.A0A0D2BJG4"/>
<evidence type="ECO:0000256" key="3">
    <source>
        <dbReference type="ARBA" id="ARBA00004177"/>
    </source>
</evidence>
<dbReference type="GO" id="GO:0043161">
    <property type="term" value="P:proteasome-mediated ubiquitin-dependent protein catabolic process"/>
    <property type="evidence" value="ECO:0007669"/>
    <property type="project" value="TreeGrafter"/>
</dbReference>
<reference evidence="21 22" key="1">
    <citation type="submission" date="2015-01" db="EMBL/GenBank/DDBJ databases">
        <title>The Genome Sequence of Exophiala spinifera CBS89968.</title>
        <authorList>
            <consortium name="The Broad Institute Genomics Platform"/>
            <person name="Cuomo C."/>
            <person name="de Hoog S."/>
            <person name="Gorbushina A."/>
            <person name="Stielow B."/>
            <person name="Teixiera M."/>
            <person name="Abouelleil A."/>
            <person name="Chapman S.B."/>
            <person name="Priest M."/>
            <person name="Young S.K."/>
            <person name="Wortman J."/>
            <person name="Nusbaum C."/>
            <person name="Birren B."/>
        </authorList>
    </citation>
    <scope>NUCLEOTIDE SEQUENCE [LARGE SCALE GENOMIC DNA]</scope>
    <source>
        <strain evidence="21 22">CBS 89968</strain>
    </source>
</reference>
<dbReference type="Pfam" id="PF01363">
    <property type="entry name" value="FYVE"/>
    <property type="match status" value="1"/>
</dbReference>
<evidence type="ECO:0000256" key="12">
    <source>
        <dbReference type="ARBA" id="ARBA00022786"/>
    </source>
</evidence>
<keyword evidence="15" id="KW-0458">Lysosome</keyword>
<comment type="catalytic activity">
    <reaction evidence="1">
        <text>S-ubiquitinyl-[E2 ubiquitin-conjugating enzyme]-L-cysteine + [acceptor protein]-L-lysine = [E2 ubiquitin-conjugating enzyme]-L-cysteine + N(6)-ubiquitinyl-[acceptor protein]-L-lysine.</text>
        <dbReference type="EC" id="2.3.2.27"/>
    </reaction>
</comment>
<evidence type="ECO:0000256" key="5">
    <source>
        <dbReference type="ARBA" id="ARBA00004906"/>
    </source>
</evidence>
<evidence type="ECO:0000259" key="20">
    <source>
        <dbReference type="PROSITE" id="PS50178"/>
    </source>
</evidence>
<feature type="compositionally biased region" description="Basic and acidic residues" evidence="18">
    <location>
        <begin position="395"/>
        <end position="405"/>
    </location>
</feature>
<dbReference type="EC" id="2.3.2.27" evidence="6"/>
<dbReference type="PROSITE" id="PS50089">
    <property type="entry name" value="ZF_RING_2"/>
    <property type="match status" value="1"/>
</dbReference>
<dbReference type="OrthoDB" id="660555at2759"/>
<dbReference type="GO" id="GO:0070936">
    <property type="term" value="P:protein K48-linked ubiquitination"/>
    <property type="evidence" value="ECO:0007669"/>
    <property type="project" value="TreeGrafter"/>
</dbReference>
<comment type="subcellular location">
    <subcellularLocation>
        <location evidence="3">Endosome</location>
    </subcellularLocation>
    <subcellularLocation>
        <location evidence="4">Lysosome</location>
    </subcellularLocation>
    <subcellularLocation>
        <location evidence="2">Membrane</location>
        <topology evidence="2">Peripheral membrane protein</topology>
    </subcellularLocation>
</comment>
<evidence type="ECO:0000256" key="2">
    <source>
        <dbReference type="ARBA" id="ARBA00004170"/>
    </source>
</evidence>
<keyword evidence="13" id="KW-0862">Zinc</keyword>
<evidence type="ECO:0000259" key="19">
    <source>
        <dbReference type="PROSITE" id="PS50089"/>
    </source>
</evidence>
<dbReference type="GO" id="GO:0061630">
    <property type="term" value="F:ubiquitin protein ligase activity"/>
    <property type="evidence" value="ECO:0007669"/>
    <property type="project" value="UniProtKB-EC"/>
</dbReference>
<evidence type="ECO:0000256" key="18">
    <source>
        <dbReference type="SAM" id="MobiDB-lite"/>
    </source>
</evidence>
<dbReference type="PANTHER" id="PTHR46661:SF4">
    <property type="entry name" value="RING-TYPE DOMAIN-CONTAINING PROTEIN"/>
    <property type="match status" value="1"/>
</dbReference>
<dbReference type="SUPFAM" id="SSF57903">
    <property type="entry name" value="FYVE/PHD zinc finger"/>
    <property type="match status" value="1"/>
</dbReference>
<dbReference type="InterPro" id="IPR011011">
    <property type="entry name" value="Znf_FYVE_PHD"/>
</dbReference>
<evidence type="ECO:0000256" key="8">
    <source>
        <dbReference type="ARBA" id="ARBA00022707"/>
    </source>
</evidence>
<dbReference type="GO" id="GO:0008270">
    <property type="term" value="F:zinc ion binding"/>
    <property type="evidence" value="ECO:0007669"/>
    <property type="project" value="UniProtKB-KW"/>
</dbReference>
<name>A0A0D2BJG4_9EURO</name>
<dbReference type="InterPro" id="IPR013083">
    <property type="entry name" value="Znf_RING/FYVE/PHD"/>
</dbReference>
<feature type="domain" description="RING-type" evidence="19">
    <location>
        <begin position="535"/>
        <end position="576"/>
    </location>
</feature>
<dbReference type="SMART" id="SM00184">
    <property type="entry name" value="RING"/>
    <property type="match status" value="1"/>
</dbReference>
<dbReference type="Pfam" id="PF13639">
    <property type="entry name" value="zf-RING_2"/>
    <property type="match status" value="1"/>
</dbReference>
<keyword evidence="11 17" id="KW-0863">Zinc-finger</keyword>
<evidence type="ECO:0000256" key="1">
    <source>
        <dbReference type="ARBA" id="ARBA00000900"/>
    </source>
</evidence>
<gene>
    <name evidence="21" type="ORF">PV08_03318</name>
</gene>
<protein>
    <recommendedName>
        <fullName evidence="6">RING-type E3 ubiquitin transferase</fullName>
        <ecNumber evidence="6">2.3.2.27</ecNumber>
    </recommendedName>
</protein>
<dbReference type="AlphaFoldDB" id="A0A0D2BJG4"/>
<accession>A0A0D2BJG4</accession>
<dbReference type="PANTHER" id="PTHR46661">
    <property type="entry name" value="E3 UBIQUITIN-PROTEIN LIGASE ZNRF1-LIKE PROTEIN"/>
    <property type="match status" value="1"/>
</dbReference>
<feature type="region of interest" description="Disordered" evidence="18">
    <location>
        <begin position="1"/>
        <end position="92"/>
    </location>
</feature>
<evidence type="ECO:0000256" key="17">
    <source>
        <dbReference type="PROSITE-ProRule" id="PRU00175"/>
    </source>
</evidence>
<proteinExistence type="predicted"/>
<evidence type="ECO:0000256" key="9">
    <source>
        <dbReference type="ARBA" id="ARBA00022723"/>
    </source>
</evidence>
<keyword evidence="7" id="KW-0808">Transferase</keyword>
<dbReference type="VEuPathDB" id="FungiDB:PV08_03318"/>
<evidence type="ECO:0000313" key="21">
    <source>
        <dbReference type="EMBL" id="KIW19028.1"/>
    </source>
</evidence>
<evidence type="ECO:0000256" key="14">
    <source>
        <dbReference type="ARBA" id="ARBA00023136"/>
    </source>
</evidence>
<evidence type="ECO:0000256" key="13">
    <source>
        <dbReference type="ARBA" id="ARBA00022833"/>
    </source>
</evidence>
<dbReference type="InterPro" id="IPR001841">
    <property type="entry name" value="Znf_RING"/>
</dbReference>
<dbReference type="HOGENOM" id="CLU_022550_2_0_1"/>
<keyword evidence="10" id="KW-0967">Endosome</keyword>
<evidence type="ECO:0000313" key="22">
    <source>
        <dbReference type="Proteomes" id="UP000053328"/>
    </source>
</evidence>
<dbReference type="InterPro" id="IPR000306">
    <property type="entry name" value="Znf_FYVE"/>
</dbReference>
<feature type="compositionally biased region" description="Basic and acidic residues" evidence="18">
    <location>
        <begin position="83"/>
        <end position="92"/>
    </location>
</feature>
<keyword evidence="9" id="KW-0479">Metal-binding</keyword>
<evidence type="ECO:0000256" key="6">
    <source>
        <dbReference type="ARBA" id="ARBA00012483"/>
    </source>
</evidence>
<dbReference type="Gene3D" id="3.30.40.10">
    <property type="entry name" value="Zinc/RING finger domain, C3HC4 (zinc finger)"/>
    <property type="match status" value="2"/>
</dbReference>
<feature type="domain" description="FYVE-type" evidence="20">
    <location>
        <begin position="190"/>
        <end position="299"/>
    </location>
</feature>
<keyword evidence="14" id="KW-0472">Membrane</keyword>
<organism evidence="21 22">
    <name type="scientific">Exophiala spinifera</name>
    <dbReference type="NCBI Taxonomy" id="91928"/>
    <lineage>
        <taxon>Eukaryota</taxon>
        <taxon>Fungi</taxon>
        <taxon>Dikarya</taxon>
        <taxon>Ascomycota</taxon>
        <taxon>Pezizomycotina</taxon>
        <taxon>Eurotiomycetes</taxon>
        <taxon>Chaetothyriomycetidae</taxon>
        <taxon>Chaetothyriales</taxon>
        <taxon>Herpotrichiellaceae</taxon>
        <taxon>Exophiala</taxon>
    </lineage>
</organism>
<evidence type="ECO:0000256" key="10">
    <source>
        <dbReference type="ARBA" id="ARBA00022753"/>
    </source>
</evidence>
<feature type="region of interest" description="Disordered" evidence="18">
    <location>
        <begin position="234"/>
        <end position="282"/>
    </location>
</feature>
<dbReference type="SMART" id="SM00064">
    <property type="entry name" value="FYVE"/>
    <property type="match status" value="1"/>
</dbReference>
<feature type="compositionally biased region" description="Polar residues" evidence="18">
    <location>
        <begin position="12"/>
        <end position="32"/>
    </location>
</feature>
<keyword evidence="8" id="KW-0519">Myristate</keyword>